<proteinExistence type="predicted"/>
<keyword evidence="2" id="KW-1185">Reference proteome</keyword>
<accession>A0A9N8X0Q8</accession>
<dbReference type="Proteomes" id="UP000789704">
    <property type="component" value="Unassembled WGS sequence"/>
</dbReference>
<gene>
    <name evidence="1" type="ORF">LMG31841_00901</name>
</gene>
<evidence type="ECO:0008006" key="3">
    <source>
        <dbReference type="Google" id="ProtNLM"/>
    </source>
</evidence>
<dbReference type="EMBL" id="CAJQZC010000002">
    <property type="protein sequence ID" value="CAG4889812.1"/>
    <property type="molecule type" value="Genomic_DNA"/>
</dbReference>
<dbReference type="Pfam" id="PF13148">
    <property type="entry name" value="DUF3987"/>
    <property type="match status" value="1"/>
</dbReference>
<organism evidence="1 2">
    <name type="scientific">Paraburkholderia saeva</name>
    <dbReference type="NCBI Taxonomy" id="2777537"/>
    <lineage>
        <taxon>Bacteria</taxon>
        <taxon>Pseudomonadati</taxon>
        <taxon>Pseudomonadota</taxon>
        <taxon>Betaproteobacteria</taxon>
        <taxon>Burkholderiales</taxon>
        <taxon>Burkholderiaceae</taxon>
        <taxon>Paraburkholderia</taxon>
    </lineage>
</organism>
<name>A0A9N8X0Q8_9BURK</name>
<protein>
    <recommendedName>
        <fullName evidence="3">DUF3987 domain-containing protein</fullName>
    </recommendedName>
</protein>
<sequence length="532" mass="57967">MGVITEDEAAIVLARSAHVREGRQRSTARLAQAEAAAWPDAQPLIHETAPLDYPVDSLPDSVSAAVREVQAFVQAPFALVVSSAITALSLAIQSLVDVQRDEHLIGPAGLFLLTIADSGERKSTCDGFFTMPVRNYEAQQRDEHAQAVVDHRSDLSAWEAKRAGLLDKIRRARGSNGSGETALLERDLREMDRNKPTPPKVPRLIFESYTPESLAYELGTKWPSGGVVSAEAGIVFGSHGMGTDSIMRNLATLNSLWDGKPLTVDRRTSDSFTVDGARLTVALQVQRATLMSFVEKSGALARGTGFLARFLIAWPQSTQGTRFYKAAPENWPQLGVFNERVSELLREPAPIDEHGRLAPALLALSPEAKASWIAFHDNIESELKDGGELAEVRDVASKAADNAARLAALFHVFSGAAGPISVDAFERASSIVAWHLSESKRFFSESALSENETDAARLDAWLRKYCRAESTLEVEKIYALQHSPLRKAPMLDAALRSLENLDRLRVVRPGKNPAQTRTIIHLNPALGSGGEQ</sequence>
<comment type="caution">
    <text evidence="1">The sequence shown here is derived from an EMBL/GenBank/DDBJ whole genome shotgun (WGS) entry which is preliminary data.</text>
</comment>
<dbReference type="RefSeq" id="WP_228874952.1">
    <property type="nucleotide sequence ID" value="NZ_CAJQZC010000002.1"/>
</dbReference>
<dbReference type="InterPro" id="IPR025048">
    <property type="entry name" value="DUF3987"/>
</dbReference>
<evidence type="ECO:0000313" key="2">
    <source>
        <dbReference type="Proteomes" id="UP000789704"/>
    </source>
</evidence>
<reference evidence="1" key="1">
    <citation type="submission" date="2021-04" db="EMBL/GenBank/DDBJ databases">
        <authorList>
            <person name="Vanwijnsberghe S."/>
        </authorList>
    </citation>
    <scope>NUCLEOTIDE SEQUENCE</scope>
    <source>
        <strain evidence="1">LMG 31841</strain>
    </source>
</reference>
<evidence type="ECO:0000313" key="1">
    <source>
        <dbReference type="EMBL" id="CAG4889812.1"/>
    </source>
</evidence>
<dbReference type="AlphaFoldDB" id="A0A9N8X0Q8"/>